<evidence type="ECO:0000256" key="5">
    <source>
        <dbReference type="HAMAP-Rule" id="MF_00376"/>
    </source>
</evidence>
<keyword evidence="3 5" id="KW-0067">ATP-binding</keyword>
<gene>
    <name evidence="5" type="primary">coaE</name>
    <name evidence="7" type="ORF">SAMN04488011_103159</name>
</gene>
<evidence type="ECO:0000256" key="6">
    <source>
        <dbReference type="NCBIfam" id="TIGR00152"/>
    </source>
</evidence>
<dbReference type="Gene3D" id="3.40.50.300">
    <property type="entry name" value="P-loop containing nucleotide triphosphate hydrolases"/>
    <property type="match status" value="1"/>
</dbReference>
<evidence type="ECO:0000313" key="7">
    <source>
        <dbReference type="EMBL" id="SEN24898.1"/>
    </source>
</evidence>
<dbReference type="UniPathway" id="UPA00241">
    <property type="reaction ID" value="UER00356"/>
</dbReference>
<dbReference type="RefSeq" id="WP_091844976.1">
    <property type="nucleotide sequence ID" value="NZ_FOCM01000003.1"/>
</dbReference>
<keyword evidence="5 7" id="KW-0418">Kinase</keyword>
<dbReference type="GO" id="GO:0005524">
    <property type="term" value="F:ATP binding"/>
    <property type="evidence" value="ECO:0007669"/>
    <property type="project" value="UniProtKB-UniRule"/>
</dbReference>
<keyword evidence="8" id="KW-1185">Reference proteome</keyword>
<dbReference type="Proteomes" id="UP000199372">
    <property type="component" value="Unassembled WGS sequence"/>
</dbReference>
<keyword evidence="5" id="KW-0963">Cytoplasm</keyword>
<organism evidence="7 8">
    <name type="scientific">Palleronia pelagia</name>
    <dbReference type="NCBI Taxonomy" id="387096"/>
    <lineage>
        <taxon>Bacteria</taxon>
        <taxon>Pseudomonadati</taxon>
        <taxon>Pseudomonadota</taxon>
        <taxon>Alphaproteobacteria</taxon>
        <taxon>Rhodobacterales</taxon>
        <taxon>Roseobacteraceae</taxon>
        <taxon>Palleronia</taxon>
    </lineage>
</organism>
<keyword evidence="4 5" id="KW-0173">Coenzyme A biosynthesis</keyword>
<dbReference type="HAMAP" id="MF_00376">
    <property type="entry name" value="Dephospho_CoA_kinase"/>
    <property type="match status" value="1"/>
</dbReference>
<comment type="pathway">
    <text evidence="5">Cofactor biosynthesis; coenzyme A biosynthesis; CoA from (R)-pantothenate: step 5/5.</text>
</comment>
<keyword evidence="5" id="KW-0808">Transferase</keyword>
<comment type="function">
    <text evidence="5">Catalyzes the phosphorylation of the 3'-hydroxyl group of dephosphocoenzyme A to form coenzyme A.</text>
</comment>
<dbReference type="GO" id="GO:0015937">
    <property type="term" value="P:coenzyme A biosynthetic process"/>
    <property type="evidence" value="ECO:0007669"/>
    <property type="project" value="UniProtKB-UniRule"/>
</dbReference>
<dbReference type="EC" id="2.7.1.24" evidence="5 6"/>
<accession>A0A1H8F1M7</accession>
<dbReference type="AlphaFoldDB" id="A0A1H8F1M7"/>
<sequence length="202" mass="21760">MSRPFLIGLTGSIGMGKSTATAMFRDMGVPVWDADAAVHRLYAEGGAAVDPMRALHPAAISDGAVDRAALKEWIATDPSALPRIESVVHPLVAEDRAAFIDACDADIAVLDIPLLFETGSPDAVDLVAVVSAPPDVQRDRVLSRPGMTEDHFDRILSKQMPDSEKRARADVIIPSLNMDDTRATIATLIDDIRKGRHARNRS</sequence>
<dbReference type="PANTHER" id="PTHR10695">
    <property type="entry name" value="DEPHOSPHO-COA KINASE-RELATED"/>
    <property type="match status" value="1"/>
</dbReference>
<dbReference type="PROSITE" id="PS51219">
    <property type="entry name" value="DPCK"/>
    <property type="match status" value="1"/>
</dbReference>
<dbReference type="EMBL" id="FOCM01000003">
    <property type="protein sequence ID" value="SEN24898.1"/>
    <property type="molecule type" value="Genomic_DNA"/>
</dbReference>
<evidence type="ECO:0000313" key="8">
    <source>
        <dbReference type="Proteomes" id="UP000199372"/>
    </source>
</evidence>
<evidence type="ECO:0000256" key="3">
    <source>
        <dbReference type="ARBA" id="ARBA00022840"/>
    </source>
</evidence>
<protein>
    <recommendedName>
        <fullName evidence="5 6">Dephospho-CoA kinase</fullName>
        <ecNumber evidence="5 6">2.7.1.24</ecNumber>
    </recommendedName>
    <alternativeName>
        <fullName evidence="5">Dephosphocoenzyme A kinase</fullName>
    </alternativeName>
</protein>
<dbReference type="OrthoDB" id="9812943at2"/>
<comment type="catalytic activity">
    <reaction evidence="5">
        <text>3'-dephospho-CoA + ATP = ADP + CoA + H(+)</text>
        <dbReference type="Rhea" id="RHEA:18245"/>
        <dbReference type="ChEBI" id="CHEBI:15378"/>
        <dbReference type="ChEBI" id="CHEBI:30616"/>
        <dbReference type="ChEBI" id="CHEBI:57287"/>
        <dbReference type="ChEBI" id="CHEBI:57328"/>
        <dbReference type="ChEBI" id="CHEBI:456216"/>
        <dbReference type="EC" id="2.7.1.24"/>
    </reaction>
</comment>
<name>A0A1H8F1M7_9RHOB</name>
<dbReference type="PANTHER" id="PTHR10695:SF46">
    <property type="entry name" value="BIFUNCTIONAL COENZYME A SYNTHASE-RELATED"/>
    <property type="match status" value="1"/>
</dbReference>
<comment type="subcellular location">
    <subcellularLocation>
        <location evidence="5">Cytoplasm</location>
    </subcellularLocation>
</comment>
<dbReference type="CDD" id="cd02022">
    <property type="entry name" value="DPCK"/>
    <property type="match status" value="1"/>
</dbReference>
<dbReference type="GO" id="GO:0005737">
    <property type="term" value="C:cytoplasm"/>
    <property type="evidence" value="ECO:0007669"/>
    <property type="project" value="UniProtKB-SubCell"/>
</dbReference>
<dbReference type="SUPFAM" id="SSF52540">
    <property type="entry name" value="P-loop containing nucleoside triphosphate hydrolases"/>
    <property type="match status" value="1"/>
</dbReference>
<evidence type="ECO:0000256" key="2">
    <source>
        <dbReference type="ARBA" id="ARBA00022741"/>
    </source>
</evidence>
<reference evidence="8" key="1">
    <citation type="submission" date="2016-10" db="EMBL/GenBank/DDBJ databases">
        <authorList>
            <person name="Varghese N."/>
            <person name="Submissions S."/>
        </authorList>
    </citation>
    <scope>NUCLEOTIDE SEQUENCE [LARGE SCALE GENOMIC DNA]</scope>
    <source>
        <strain evidence="8">DSM 26893</strain>
    </source>
</reference>
<dbReference type="InterPro" id="IPR027417">
    <property type="entry name" value="P-loop_NTPase"/>
</dbReference>
<comment type="similarity">
    <text evidence="1 5">Belongs to the CoaE family.</text>
</comment>
<evidence type="ECO:0000256" key="1">
    <source>
        <dbReference type="ARBA" id="ARBA00009018"/>
    </source>
</evidence>
<feature type="binding site" evidence="5">
    <location>
        <begin position="14"/>
        <end position="19"/>
    </location>
    <ligand>
        <name>ATP</name>
        <dbReference type="ChEBI" id="CHEBI:30616"/>
    </ligand>
</feature>
<proteinExistence type="inferred from homology"/>
<keyword evidence="2 5" id="KW-0547">Nucleotide-binding</keyword>
<dbReference type="Pfam" id="PF01121">
    <property type="entry name" value="CoaE"/>
    <property type="match status" value="1"/>
</dbReference>
<dbReference type="GO" id="GO:0004140">
    <property type="term" value="F:dephospho-CoA kinase activity"/>
    <property type="evidence" value="ECO:0007669"/>
    <property type="project" value="UniProtKB-UniRule"/>
</dbReference>
<dbReference type="InterPro" id="IPR001977">
    <property type="entry name" value="Depp_CoAkinase"/>
</dbReference>
<evidence type="ECO:0000256" key="4">
    <source>
        <dbReference type="ARBA" id="ARBA00022993"/>
    </source>
</evidence>
<dbReference type="NCBIfam" id="TIGR00152">
    <property type="entry name" value="dephospho-CoA kinase"/>
    <property type="match status" value="1"/>
</dbReference>